<comment type="caution">
    <text evidence="1">The sequence shown here is derived from an EMBL/GenBank/DDBJ whole genome shotgun (WGS) entry which is preliminary data.</text>
</comment>
<gene>
    <name evidence="1" type="ORF">VNO77_01871</name>
</gene>
<organism evidence="1 2">
    <name type="scientific">Canavalia gladiata</name>
    <name type="common">Sword bean</name>
    <name type="synonym">Dolichos gladiatus</name>
    <dbReference type="NCBI Taxonomy" id="3824"/>
    <lineage>
        <taxon>Eukaryota</taxon>
        <taxon>Viridiplantae</taxon>
        <taxon>Streptophyta</taxon>
        <taxon>Embryophyta</taxon>
        <taxon>Tracheophyta</taxon>
        <taxon>Spermatophyta</taxon>
        <taxon>Magnoliopsida</taxon>
        <taxon>eudicotyledons</taxon>
        <taxon>Gunneridae</taxon>
        <taxon>Pentapetalae</taxon>
        <taxon>rosids</taxon>
        <taxon>fabids</taxon>
        <taxon>Fabales</taxon>
        <taxon>Fabaceae</taxon>
        <taxon>Papilionoideae</taxon>
        <taxon>50 kb inversion clade</taxon>
        <taxon>NPAAA clade</taxon>
        <taxon>indigoferoid/millettioid clade</taxon>
        <taxon>Phaseoleae</taxon>
        <taxon>Canavalia</taxon>
    </lineage>
</organism>
<proteinExistence type="predicted"/>
<evidence type="ECO:0000313" key="2">
    <source>
        <dbReference type="Proteomes" id="UP001367508"/>
    </source>
</evidence>
<dbReference type="AlphaFoldDB" id="A0AAN9MYE7"/>
<dbReference type="Proteomes" id="UP001367508">
    <property type="component" value="Unassembled WGS sequence"/>
</dbReference>
<reference evidence="1 2" key="1">
    <citation type="submission" date="2024-01" db="EMBL/GenBank/DDBJ databases">
        <title>The genomes of 5 underutilized Papilionoideae crops provide insights into root nodulation and disease resistanc.</title>
        <authorList>
            <person name="Jiang F."/>
        </authorList>
    </citation>
    <scope>NUCLEOTIDE SEQUENCE [LARGE SCALE GENOMIC DNA]</scope>
    <source>
        <strain evidence="1">LVBAO_FW01</strain>
        <tissue evidence="1">Leaves</tissue>
    </source>
</reference>
<name>A0AAN9MYE7_CANGL</name>
<sequence length="106" mass="12100">MEEKEKKMKKKDSLVEKRRVRVLTLHRLLMSLATSSYNSYMLQGRQPKGSTKGGTTASKKSVILVEERRLCRQLPSSFLNVNSSEGVADQINPYSHLYPVHLKHCP</sequence>
<dbReference type="EMBL" id="JAYMYQ010000001">
    <property type="protein sequence ID" value="KAK7359903.1"/>
    <property type="molecule type" value="Genomic_DNA"/>
</dbReference>
<keyword evidence="2" id="KW-1185">Reference proteome</keyword>
<accession>A0AAN9MYE7</accession>
<evidence type="ECO:0000313" key="1">
    <source>
        <dbReference type="EMBL" id="KAK7359903.1"/>
    </source>
</evidence>
<protein>
    <submittedName>
        <fullName evidence="1">Uncharacterized protein</fullName>
    </submittedName>
</protein>